<proteinExistence type="inferred from homology"/>
<dbReference type="EMBL" id="JACOOR010000003">
    <property type="protein sequence ID" value="MBC5659147.1"/>
    <property type="molecule type" value="Genomic_DNA"/>
</dbReference>
<evidence type="ECO:0000256" key="4">
    <source>
        <dbReference type="ARBA" id="ARBA00022475"/>
    </source>
</evidence>
<feature type="transmembrane region" description="Helical" evidence="8">
    <location>
        <begin position="35"/>
        <end position="53"/>
    </location>
</feature>
<evidence type="ECO:0000256" key="6">
    <source>
        <dbReference type="ARBA" id="ARBA00022989"/>
    </source>
</evidence>
<dbReference type="Gene3D" id="1.20.1530.20">
    <property type="match status" value="1"/>
</dbReference>
<dbReference type="PANTHER" id="PTHR36838:SF1">
    <property type="entry name" value="SLR1864 PROTEIN"/>
    <property type="match status" value="1"/>
</dbReference>
<feature type="transmembrane region" description="Helical" evidence="8">
    <location>
        <begin position="126"/>
        <end position="148"/>
    </location>
</feature>
<keyword evidence="10" id="KW-1185">Reference proteome</keyword>
<feature type="transmembrane region" description="Helical" evidence="8">
    <location>
        <begin position="193"/>
        <end position="213"/>
    </location>
</feature>
<feature type="transmembrane region" description="Helical" evidence="8">
    <location>
        <begin position="169"/>
        <end position="187"/>
    </location>
</feature>
<feature type="transmembrane region" description="Helical" evidence="8">
    <location>
        <begin position="250"/>
        <end position="271"/>
    </location>
</feature>
<name>A0A923LBK4_9FIRM</name>
<evidence type="ECO:0000313" key="10">
    <source>
        <dbReference type="Proteomes" id="UP000649345"/>
    </source>
</evidence>
<evidence type="ECO:0000256" key="1">
    <source>
        <dbReference type="ARBA" id="ARBA00004651"/>
    </source>
</evidence>
<evidence type="ECO:0000313" key="9">
    <source>
        <dbReference type="EMBL" id="MBC5659147.1"/>
    </source>
</evidence>
<sequence length="309" mass="33681">MLIDLMELLVKIILIMGAGYFFAKKKIITPQVKQSLSTVLVHIVLYFSILSSSQQALNTEYLKGILMVFLASSVYYAVSIPVMLGLGKAMGLSRGKKEIFTTMAVFANVGFIGFSMISEIVGEEGVLYAVAYNAAYNIFFFSWGLSLLAKGTGKTQKVSPKDILTNKMLLVSVLAIVFYMLPVRFPAFLSTTLSSVGGMMMPISMLVIGAEIAEMKVGDILRDKYSFAVSFLRLIAIPILMIPVVKLLGFSANTAMTFVVLSALPAGSLNVIMAQEYRCEPEFAARAVAQSMLLMLVTLPVVIMLVKVI</sequence>
<reference evidence="9" key="1">
    <citation type="submission" date="2020-08" db="EMBL/GenBank/DDBJ databases">
        <title>Genome public.</title>
        <authorList>
            <person name="Liu C."/>
            <person name="Sun Q."/>
        </authorList>
    </citation>
    <scope>NUCLEOTIDE SEQUENCE</scope>
    <source>
        <strain evidence="9">NSJ-68</strain>
    </source>
</reference>
<keyword evidence="5 8" id="KW-0812">Transmembrane</keyword>
<dbReference type="Pfam" id="PF03547">
    <property type="entry name" value="Mem_trans"/>
    <property type="match status" value="1"/>
</dbReference>
<feature type="transmembrane region" description="Helical" evidence="8">
    <location>
        <begin position="99"/>
        <end position="120"/>
    </location>
</feature>
<dbReference type="GO" id="GO:0055085">
    <property type="term" value="P:transmembrane transport"/>
    <property type="evidence" value="ECO:0007669"/>
    <property type="project" value="InterPro"/>
</dbReference>
<evidence type="ECO:0000256" key="8">
    <source>
        <dbReference type="SAM" id="Phobius"/>
    </source>
</evidence>
<dbReference type="Proteomes" id="UP000649345">
    <property type="component" value="Unassembled WGS sequence"/>
</dbReference>
<keyword evidence="7 8" id="KW-0472">Membrane</keyword>
<feature type="transmembrane region" description="Helical" evidence="8">
    <location>
        <begin position="283"/>
        <end position="306"/>
    </location>
</feature>
<evidence type="ECO:0000256" key="7">
    <source>
        <dbReference type="ARBA" id="ARBA00023136"/>
    </source>
</evidence>
<comment type="caution">
    <text evidence="9">The sequence shown here is derived from an EMBL/GenBank/DDBJ whole genome shotgun (WGS) entry which is preliminary data.</text>
</comment>
<evidence type="ECO:0000256" key="5">
    <source>
        <dbReference type="ARBA" id="ARBA00022692"/>
    </source>
</evidence>
<keyword evidence="3" id="KW-0813">Transport</keyword>
<keyword evidence="6 8" id="KW-1133">Transmembrane helix</keyword>
<dbReference type="InterPro" id="IPR038770">
    <property type="entry name" value="Na+/solute_symporter_sf"/>
</dbReference>
<dbReference type="AlphaFoldDB" id="A0A923LBK4"/>
<feature type="transmembrane region" description="Helical" evidence="8">
    <location>
        <begin position="225"/>
        <end position="244"/>
    </location>
</feature>
<comment type="similarity">
    <text evidence="2">Belongs to the auxin efflux carrier (TC 2.A.69) family.</text>
</comment>
<dbReference type="RefSeq" id="WP_186871562.1">
    <property type="nucleotide sequence ID" value="NZ_JACOOR010000003.1"/>
</dbReference>
<evidence type="ECO:0000256" key="2">
    <source>
        <dbReference type="ARBA" id="ARBA00010145"/>
    </source>
</evidence>
<feature type="transmembrane region" description="Helical" evidence="8">
    <location>
        <begin position="6"/>
        <end position="23"/>
    </location>
</feature>
<organism evidence="9 10">
    <name type="scientific">Anaerosacchariphilus hominis</name>
    <dbReference type="NCBI Taxonomy" id="2763017"/>
    <lineage>
        <taxon>Bacteria</taxon>
        <taxon>Bacillati</taxon>
        <taxon>Bacillota</taxon>
        <taxon>Clostridia</taxon>
        <taxon>Lachnospirales</taxon>
        <taxon>Lachnospiraceae</taxon>
        <taxon>Anaerosacchariphilus</taxon>
    </lineage>
</organism>
<dbReference type="InterPro" id="IPR004776">
    <property type="entry name" value="Mem_transp_PIN-like"/>
</dbReference>
<comment type="subcellular location">
    <subcellularLocation>
        <location evidence="1">Cell membrane</location>
        <topology evidence="1">Multi-pass membrane protein</topology>
    </subcellularLocation>
</comment>
<keyword evidence="4" id="KW-1003">Cell membrane</keyword>
<protein>
    <submittedName>
        <fullName evidence="9">AEC family transporter</fullName>
    </submittedName>
</protein>
<gene>
    <name evidence="9" type="ORF">H8S44_05095</name>
</gene>
<evidence type="ECO:0000256" key="3">
    <source>
        <dbReference type="ARBA" id="ARBA00022448"/>
    </source>
</evidence>
<feature type="transmembrane region" description="Helical" evidence="8">
    <location>
        <begin position="65"/>
        <end position="87"/>
    </location>
</feature>
<accession>A0A923LBK4</accession>
<dbReference type="PANTHER" id="PTHR36838">
    <property type="entry name" value="AUXIN EFFLUX CARRIER FAMILY PROTEIN"/>
    <property type="match status" value="1"/>
</dbReference>
<dbReference type="GO" id="GO:0005886">
    <property type="term" value="C:plasma membrane"/>
    <property type="evidence" value="ECO:0007669"/>
    <property type="project" value="UniProtKB-SubCell"/>
</dbReference>